<evidence type="ECO:0000256" key="1">
    <source>
        <dbReference type="ARBA" id="ARBA00004245"/>
    </source>
</evidence>
<dbReference type="SUPFAM" id="SSF48452">
    <property type="entry name" value="TPR-like"/>
    <property type="match status" value="1"/>
</dbReference>
<gene>
    <name evidence="10" type="ORF">J7I43_04425</name>
</gene>
<dbReference type="EMBL" id="JAGHKP010000001">
    <property type="protein sequence ID" value="MBO9151440.1"/>
    <property type="molecule type" value="Genomic_DNA"/>
</dbReference>
<feature type="signal peptide" evidence="9">
    <location>
        <begin position="1"/>
        <end position="20"/>
    </location>
</feature>
<evidence type="ECO:0000256" key="3">
    <source>
        <dbReference type="ARBA" id="ARBA00022490"/>
    </source>
</evidence>
<evidence type="ECO:0000313" key="10">
    <source>
        <dbReference type="EMBL" id="MBO9151440.1"/>
    </source>
</evidence>
<name>A0ABS3Y9S8_9BACT</name>
<evidence type="ECO:0000256" key="8">
    <source>
        <dbReference type="ARBA" id="ARBA00041958"/>
    </source>
</evidence>
<dbReference type="Pfam" id="PF21033">
    <property type="entry name" value="RMD1-3"/>
    <property type="match status" value="1"/>
</dbReference>
<evidence type="ECO:0000256" key="6">
    <source>
        <dbReference type="ARBA" id="ARBA00023212"/>
    </source>
</evidence>
<dbReference type="Proteomes" id="UP000679126">
    <property type="component" value="Unassembled WGS sequence"/>
</dbReference>
<accession>A0ABS3Y9S8</accession>
<keyword evidence="4" id="KW-0677">Repeat</keyword>
<dbReference type="PANTHER" id="PTHR16056">
    <property type="entry name" value="REGULATOR OF MICROTUBULE DYNAMICS PROTEIN"/>
    <property type="match status" value="1"/>
</dbReference>
<protein>
    <recommendedName>
        <fullName evidence="7">Regulator of microtubule dynamics protein 1</fullName>
    </recommendedName>
    <alternativeName>
        <fullName evidence="8">Protein FAM82B</fullName>
    </alternativeName>
</protein>
<evidence type="ECO:0000313" key="11">
    <source>
        <dbReference type="Proteomes" id="UP000679126"/>
    </source>
</evidence>
<dbReference type="InterPro" id="IPR049039">
    <property type="entry name" value="RMD1-3_a_helical_rpt"/>
</dbReference>
<dbReference type="PANTHER" id="PTHR16056:SF16">
    <property type="entry name" value="REGULATOR OF MICROTUBULE DYNAMICS PROTEIN 1"/>
    <property type="match status" value="1"/>
</dbReference>
<keyword evidence="6" id="KW-0206">Cytoskeleton</keyword>
<keyword evidence="11" id="KW-1185">Reference proteome</keyword>
<keyword evidence="5" id="KW-0802">TPR repeat</keyword>
<dbReference type="Gene3D" id="1.25.40.10">
    <property type="entry name" value="Tetratricopeptide repeat domain"/>
    <property type="match status" value="2"/>
</dbReference>
<evidence type="ECO:0000256" key="4">
    <source>
        <dbReference type="ARBA" id="ARBA00022737"/>
    </source>
</evidence>
<keyword evidence="3" id="KW-0963">Cytoplasm</keyword>
<evidence type="ECO:0000256" key="7">
    <source>
        <dbReference type="ARBA" id="ARBA00039966"/>
    </source>
</evidence>
<keyword evidence="9" id="KW-0732">Signal</keyword>
<dbReference type="RefSeq" id="WP_209143648.1">
    <property type="nucleotide sequence ID" value="NZ_JAGHKP010000001.1"/>
</dbReference>
<comment type="subcellular location">
    <subcellularLocation>
        <location evidence="1">Cytoplasm</location>
        <location evidence="1">Cytoskeleton</location>
    </subcellularLocation>
</comment>
<evidence type="ECO:0000256" key="5">
    <source>
        <dbReference type="ARBA" id="ARBA00022803"/>
    </source>
</evidence>
<reference evidence="11" key="1">
    <citation type="submission" date="2021-03" db="EMBL/GenBank/DDBJ databases">
        <title>Assistant Professor.</title>
        <authorList>
            <person name="Huq M.A."/>
        </authorList>
    </citation>
    <scope>NUCLEOTIDE SEQUENCE [LARGE SCALE GENOMIC DNA]</scope>
    <source>
        <strain evidence="11">MAH-28</strain>
    </source>
</reference>
<dbReference type="InterPro" id="IPR011990">
    <property type="entry name" value="TPR-like_helical_dom_sf"/>
</dbReference>
<feature type="chain" id="PRO_5046228399" description="Regulator of microtubule dynamics protein 1" evidence="9">
    <location>
        <begin position="21"/>
        <end position="251"/>
    </location>
</feature>
<evidence type="ECO:0000256" key="2">
    <source>
        <dbReference type="ARBA" id="ARBA00011375"/>
    </source>
</evidence>
<organism evidence="10 11">
    <name type="scientific">Chitinophaga chungangae</name>
    <dbReference type="NCBI Taxonomy" id="2821488"/>
    <lineage>
        <taxon>Bacteria</taxon>
        <taxon>Pseudomonadati</taxon>
        <taxon>Bacteroidota</taxon>
        <taxon>Chitinophagia</taxon>
        <taxon>Chitinophagales</taxon>
        <taxon>Chitinophagaceae</taxon>
        <taxon>Chitinophaga</taxon>
    </lineage>
</organism>
<sequence>MLKKTILLLMFCGIAPASMAQSAEELLTQAQTLMKQMKETEALAKYKELLQVSPGHVAAFTQSSLICSREAARQKDKAAKQTWLDQARIYAYEALKAEPENAEANYAQAVYYARLAQISGAKEKVAAAKEVKKYADLALKFKPGYGEAFHLIGKWNFDLYNLSSIEKAAAKVLFGGVPPGTMEEAIANYEKCMQLKPSFILNYLDLAIAFKQNNQETQSMEVLNKAVKLRPIFQDDIAYKAECKKMLEDMQ</sequence>
<proteinExistence type="predicted"/>
<evidence type="ECO:0000256" key="9">
    <source>
        <dbReference type="SAM" id="SignalP"/>
    </source>
</evidence>
<comment type="subunit">
    <text evidence="2">Interacts with microtubules.</text>
</comment>
<comment type="caution">
    <text evidence="10">The sequence shown here is derived from an EMBL/GenBank/DDBJ whole genome shotgun (WGS) entry which is preliminary data.</text>
</comment>